<evidence type="ECO:0000256" key="4">
    <source>
        <dbReference type="ARBA" id="ARBA00023143"/>
    </source>
</evidence>
<dbReference type="InterPro" id="IPR001492">
    <property type="entry name" value="Flagellin"/>
</dbReference>
<evidence type="ECO:0000313" key="6">
    <source>
        <dbReference type="EMBL" id="RXR28744.1"/>
    </source>
</evidence>
<evidence type="ECO:0000256" key="1">
    <source>
        <dbReference type="ARBA" id="ARBA00004365"/>
    </source>
</evidence>
<dbReference type="RefSeq" id="WP_129404162.1">
    <property type="nucleotide sequence ID" value="NZ_SBKP01000007.1"/>
</dbReference>
<dbReference type="Gene3D" id="1.20.1330.10">
    <property type="entry name" value="f41 fragment of flagellin, N-terminal domain"/>
    <property type="match status" value="1"/>
</dbReference>
<keyword evidence="7" id="KW-1185">Reference proteome</keyword>
<keyword evidence="6" id="KW-0969">Cilium</keyword>
<evidence type="ECO:0000313" key="7">
    <source>
        <dbReference type="Proteomes" id="UP000290958"/>
    </source>
</evidence>
<dbReference type="InterPro" id="IPR001029">
    <property type="entry name" value="Flagellin_N"/>
</dbReference>
<evidence type="ECO:0000256" key="2">
    <source>
        <dbReference type="ARBA" id="ARBA00004613"/>
    </source>
</evidence>
<sequence length="301" mass="32012">MTRVASIPLQNTMASAIQRAQADLAVTQQRISTGKKALDYADLGSVAPRILSAHAMLARADAHAATGDQVSTTLSIYDASMSTIDTATGSLRQTLMQAIGTGQTTGLQAAIEGAFHSYRTSLNASERGVALFGGGQTLDTPFKVDQLANLIGTTPATVFTNDQVKATAEVAEGQQIQYGLLASDVGNDLFLAFRSLAEAGTFGTTPTAAQSAKMNEALTYLDSGLTQLRTAQADNGLRLQQIDTLTQRAQDRSLLWQDIVSKNEDADLAQVAIDLTRQQMVLEASYSIFAKLSKLSLNDYL</sequence>
<dbReference type="Pfam" id="PF00669">
    <property type="entry name" value="Flagellin_N"/>
    <property type="match status" value="1"/>
</dbReference>
<keyword evidence="6" id="KW-0966">Cell projection</keyword>
<dbReference type="EMBL" id="SBKP01000007">
    <property type="protein sequence ID" value="RXR28744.1"/>
    <property type="molecule type" value="Genomic_DNA"/>
</dbReference>
<name>A0A4Q1KJG1_9SPHN</name>
<dbReference type="OrthoDB" id="7432056at2"/>
<protein>
    <submittedName>
        <fullName evidence="6">Flagellin</fullName>
    </submittedName>
</protein>
<gene>
    <name evidence="6" type="ORF">EQG66_08450</name>
</gene>
<organism evidence="6 7">
    <name type="scientific">Sphingobium fluviale</name>
    <dbReference type="NCBI Taxonomy" id="2506423"/>
    <lineage>
        <taxon>Bacteria</taxon>
        <taxon>Pseudomonadati</taxon>
        <taxon>Pseudomonadota</taxon>
        <taxon>Alphaproteobacteria</taxon>
        <taxon>Sphingomonadales</taxon>
        <taxon>Sphingomonadaceae</taxon>
        <taxon>Sphingobium</taxon>
    </lineage>
</organism>
<proteinExistence type="inferred from homology"/>
<keyword evidence="6" id="KW-0282">Flagellum</keyword>
<comment type="caution">
    <text evidence="6">The sequence shown here is derived from an EMBL/GenBank/DDBJ whole genome shotgun (WGS) entry which is preliminary data.</text>
</comment>
<dbReference type="Proteomes" id="UP000290958">
    <property type="component" value="Unassembled WGS sequence"/>
</dbReference>
<feature type="domain" description="Flagellin N-terminal" evidence="5">
    <location>
        <begin position="10"/>
        <end position="134"/>
    </location>
</feature>
<keyword evidence="4" id="KW-0975">Bacterial flagellum</keyword>
<dbReference type="SUPFAM" id="SSF64518">
    <property type="entry name" value="Phase 1 flagellin"/>
    <property type="match status" value="1"/>
</dbReference>
<dbReference type="GO" id="GO:0005198">
    <property type="term" value="F:structural molecule activity"/>
    <property type="evidence" value="ECO:0007669"/>
    <property type="project" value="InterPro"/>
</dbReference>
<dbReference type="PANTHER" id="PTHR42792:SF1">
    <property type="entry name" value="FLAGELLAR HOOK-ASSOCIATED PROTEIN 3"/>
    <property type="match status" value="1"/>
</dbReference>
<dbReference type="GO" id="GO:0005576">
    <property type="term" value="C:extracellular region"/>
    <property type="evidence" value="ECO:0007669"/>
    <property type="project" value="UniProtKB-SubCell"/>
</dbReference>
<dbReference type="GO" id="GO:0009288">
    <property type="term" value="C:bacterial-type flagellum"/>
    <property type="evidence" value="ECO:0007669"/>
    <property type="project" value="UniProtKB-SubCell"/>
</dbReference>
<evidence type="ECO:0000259" key="5">
    <source>
        <dbReference type="Pfam" id="PF00669"/>
    </source>
</evidence>
<evidence type="ECO:0000256" key="3">
    <source>
        <dbReference type="ARBA" id="ARBA00005709"/>
    </source>
</evidence>
<comment type="similarity">
    <text evidence="3">Belongs to the bacterial flagellin family.</text>
</comment>
<accession>A0A4Q1KJG1</accession>
<comment type="subcellular location">
    <subcellularLocation>
        <location evidence="1">Bacterial flagellum</location>
    </subcellularLocation>
    <subcellularLocation>
        <location evidence="2">Secreted</location>
    </subcellularLocation>
</comment>
<dbReference type="PANTHER" id="PTHR42792">
    <property type="entry name" value="FLAGELLIN"/>
    <property type="match status" value="1"/>
</dbReference>
<dbReference type="AlphaFoldDB" id="A0A4Q1KJG1"/>
<reference evidence="7" key="1">
    <citation type="submission" date="2019-01" db="EMBL/GenBank/DDBJ databases">
        <title>Cytophagaceae bacterium strain CAR-16.</title>
        <authorList>
            <person name="Chen W.-M."/>
        </authorList>
    </citation>
    <scope>NUCLEOTIDE SEQUENCE [LARGE SCALE GENOMIC DNA]</scope>
    <source>
        <strain evidence="7">CHR27</strain>
    </source>
</reference>